<proteinExistence type="predicted"/>
<organism evidence="2 3">
    <name type="scientific">Prymnesium parvum</name>
    <name type="common">Toxic golden alga</name>
    <dbReference type="NCBI Taxonomy" id="97485"/>
    <lineage>
        <taxon>Eukaryota</taxon>
        <taxon>Haptista</taxon>
        <taxon>Haptophyta</taxon>
        <taxon>Prymnesiophyceae</taxon>
        <taxon>Prymnesiales</taxon>
        <taxon>Prymnesiaceae</taxon>
        <taxon>Prymnesium</taxon>
    </lineage>
</organism>
<dbReference type="Proteomes" id="UP001515480">
    <property type="component" value="Unassembled WGS sequence"/>
</dbReference>
<evidence type="ECO:0000313" key="2">
    <source>
        <dbReference type="EMBL" id="KAL1521808.1"/>
    </source>
</evidence>
<evidence type="ECO:0000313" key="3">
    <source>
        <dbReference type="Proteomes" id="UP001515480"/>
    </source>
</evidence>
<dbReference type="Gene3D" id="2.30.29.30">
    <property type="entry name" value="Pleckstrin-homology domain (PH domain)/Phosphotyrosine-binding domain (PTB)"/>
    <property type="match status" value="1"/>
</dbReference>
<keyword evidence="3" id="KW-1185">Reference proteome</keyword>
<name>A0AB34JJM1_PRYPA</name>
<dbReference type="InterPro" id="IPR011993">
    <property type="entry name" value="PH-like_dom_sf"/>
</dbReference>
<dbReference type="Pfam" id="PF00169">
    <property type="entry name" value="PH"/>
    <property type="match status" value="1"/>
</dbReference>
<comment type="caution">
    <text evidence="2">The sequence shown here is derived from an EMBL/GenBank/DDBJ whole genome shotgun (WGS) entry which is preliminary data.</text>
</comment>
<dbReference type="PROSITE" id="PS50003">
    <property type="entry name" value="PH_DOMAIN"/>
    <property type="match status" value="1"/>
</dbReference>
<dbReference type="EMBL" id="JBGBPQ010000007">
    <property type="protein sequence ID" value="KAL1521808.1"/>
    <property type="molecule type" value="Genomic_DNA"/>
</dbReference>
<accession>A0AB34JJM1</accession>
<gene>
    <name evidence="2" type="ORF">AB1Y20_021461</name>
</gene>
<reference evidence="2 3" key="1">
    <citation type="journal article" date="2024" name="Science">
        <title>Giant polyketide synthase enzymes in the biosynthesis of giant marine polyether toxins.</title>
        <authorList>
            <person name="Fallon T.R."/>
            <person name="Shende V.V."/>
            <person name="Wierzbicki I.H."/>
            <person name="Pendleton A.L."/>
            <person name="Watervoot N.F."/>
            <person name="Auber R.P."/>
            <person name="Gonzalez D.J."/>
            <person name="Wisecaver J.H."/>
            <person name="Moore B.S."/>
        </authorList>
    </citation>
    <scope>NUCLEOTIDE SEQUENCE [LARGE SCALE GENOMIC DNA]</scope>
    <source>
        <strain evidence="2 3">12B1</strain>
    </source>
</reference>
<sequence>MKGVLLKRSGDGDKKRLSLIDGWLERFFELKEGQLQYWRSEPDYTMGARGRLETGLQLKDYEILVDTSDPHWGFALQPKSASGVRGWHLRARSESDRLEWTQKLLLASMLPDS</sequence>
<dbReference type="SMART" id="SM00233">
    <property type="entry name" value="PH"/>
    <property type="match status" value="1"/>
</dbReference>
<protein>
    <recommendedName>
        <fullName evidence="1">PH domain-containing protein</fullName>
    </recommendedName>
</protein>
<evidence type="ECO:0000259" key="1">
    <source>
        <dbReference type="PROSITE" id="PS50003"/>
    </source>
</evidence>
<dbReference type="SUPFAM" id="SSF50729">
    <property type="entry name" value="PH domain-like"/>
    <property type="match status" value="1"/>
</dbReference>
<dbReference type="InterPro" id="IPR001849">
    <property type="entry name" value="PH_domain"/>
</dbReference>
<dbReference type="AlphaFoldDB" id="A0AB34JJM1"/>
<feature type="domain" description="PH" evidence="1">
    <location>
        <begin position="1"/>
        <end position="109"/>
    </location>
</feature>